<feature type="coiled-coil region" evidence="1">
    <location>
        <begin position="202"/>
        <end position="232"/>
    </location>
</feature>
<evidence type="ECO:0000256" key="1">
    <source>
        <dbReference type="SAM" id="Coils"/>
    </source>
</evidence>
<evidence type="ECO:0008006" key="5">
    <source>
        <dbReference type="Google" id="ProtNLM"/>
    </source>
</evidence>
<name>A0A8H3HUE0_9AGAM</name>
<organism evidence="3 4">
    <name type="scientific">Rhizoctonia solani</name>
    <dbReference type="NCBI Taxonomy" id="456999"/>
    <lineage>
        <taxon>Eukaryota</taxon>
        <taxon>Fungi</taxon>
        <taxon>Dikarya</taxon>
        <taxon>Basidiomycota</taxon>
        <taxon>Agaricomycotina</taxon>
        <taxon>Agaricomycetes</taxon>
        <taxon>Cantharellales</taxon>
        <taxon>Ceratobasidiaceae</taxon>
        <taxon>Rhizoctonia</taxon>
    </lineage>
</organism>
<proteinExistence type="predicted"/>
<feature type="coiled-coil region" evidence="1">
    <location>
        <begin position="573"/>
        <end position="645"/>
    </location>
</feature>
<evidence type="ECO:0000313" key="4">
    <source>
        <dbReference type="Proteomes" id="UP000663827"/>
    </source>
</evidence>
<accession>A0A8H3HUE0</accession>
<evidence type="ECO:0000313" key="3">
    <source>
        <dbReference type="EMBL" id="CAE7051822.1"/>
    </source>
</evidence>
<reference evidence="3" key="1">
    <citation type="submission" date="2021-01" db="EMBL/GenBank/DDBJ databases">
        <authorList>
            <person name="Kaushik A."/>
        </authorList>
    </citation>
    <scope>NUCLEOTIDE SEQUENCE</scope>
    <source>
        <strain evidence="3">AG5</strain>
    </source>
</reference>
<feature type="compositionally biased region" description="Basic and acidic residues" evidence="2">
    <location>
        <begin position="142"/>
        <end position="158"/>
    </location>
</feature>
<dbReference type="Proteomes" id="UP000663827">
    <property type="component" value="Unassembled WGS sequence"/>
</dbReference>
<protein>
    <recommendedName>
        <fullName evidence="5">Laminin domain protein</fullName>
    </recommendedName>
</protein>
<gene>
    <name evidence="3" type="ORF">RDB_LOCUS1541</name>
</gene>
<comment type="caution">
    <text evidence="3">The sequence shown here is derived from an EMBL/GenBank/DDBJ whole genome shotgun (WGS) entry which is preliminary data.</text>
</comment>
<feature type="region of interest" description="Disordered" evidence="2">
    <location>
        <begin position="518"/>
        <end position="560"/>
    </location>
</feature>
<feature type="compositionally biased region" description="Polar residues" evidence="2">
    <location>
        <begin position="100"/>
        <end position="129"/>
    </location>
</feature>
<feature type="region of interest" description="Disordered" evidence="2">
    <location>
        <begin position="97"/>
        <end position="164"/>
    </location>
</feature>
<dbReference type="AlphaFoldDB" id="A0A8H3HUE0"/>
<dbReference type="EMBL" id="CAJNJQ010000028">
    <property type="protein sequence ID" value="CAE7051822.1"/>
    <property type="molecule type" value="Genomic_DNA"/>
</dbReference>
<sequence>MAKYRSRYACSIFHTNTTYTPPALPAHVPFNLEPISGIPSDEAVTRVRDAARLYWKFSEIPTMFDPKVDADLSQHLFDLHMEKYLRRCNSTQVGPIPQQPLVTEPSQPVQTAVHDQTSTNASASTNNVGTGADEVQTRRHTRSVDDKGVHDALERSNRLTEQANQLAERSNLLIERSNEISERANQLMERASQSAEPPNAPAEQFNQLVEQLNKHLEESNQLRGQANRVIEELTTPIARFGYVLRGINSVLVGIQHAIVRNHKGNTLDALDCLVNQKGETPGTSSITANMSFQLMSQVYSDKSWNLSVVVDGGAQESCIPNFFLGRFLCFYGIGDGLCLHETSIELKKGLTSALTILGLPMDEVCSPPELPAYLRSVYDLQPVCGVPSDEEVVGIHAVISMASRVIDVPGMGDSRLLAQLSEHLFNVQMVKYRNKYSGAVFPETTTYTPPTLPILVPVRPGPVIGVPSEDQIIKVQDAVRLYQQFSNAPSVYDHRISMELSQHLFDIQMANYMQRAKHNGTSVNPGTSSRGPARTVEEVTDQAEQGRATSNADTGTNPLEIDQPVQQTLDAGVREAIERSNRLAEQANQLIERSNQIAERANALVESNRRVEQPGSPADRSNRLAEQANQLIERSNQIAERANELFESNRRVEQPSLLADRFKELFEHLNLHFKQSNQLRERSNGITEQSIEKLGDTMKNINKILMRIQHAIVRNHKGNTINALDCLVNEKGDTPGFDGHSTPWSWPSKQDFDSLNLILPFVLDA</sequence>
<keyword evidence="1" id="KW-0175">Coiled coil</keyword>
<evidence type="ECO:0000256" key="2">
    <source>
        <dbReference type="SAM" id="MobiDB-lite"/>
    </source>
</evidence>
<feature type="compositionally biased region" description="Polar residues" evidence="2">
    <location>
        <begin position="547"/>
        <end position="557"/>
    </location>
</feature>
<feature type="compositionally biased region" description="Polar residues" evidence="2">
    <location>
        <begin position="519"/>
        <end position="530"/>
    </location>
</feature>